<evidence type="ECO:0000313" key="3">
    <source>
        <dbReference type="Proteomes" id="UP000287651"/>
    </source>
</evidence>
<dbReference type="AlphaFoldDB" id="A0A426Y9X0"/>
<proteinExistence type="predicted"/>
<gene>
    <name evidence="2" type="ORF">B296_00045890</name>
</gene>
<name>A0A426Y9X0_ENSVE</name>
<evidence type="ECO:0000313" key="2">
    <source>
        <dbReference type="EMBL" id="RRT48515.1"/>
    </source>
</evidence>
<protein>
    <submittedName>
        <fullName evidence="2">Uncharacterized protein</fullName>
    </submittedName>
</protein>
<feature type="compositionally biased region" description="Low complexity" evidence="1">
    <location>
        <begin position="64"/>
        <end position="80"/>
    </location>
</feature>
<sequence>MLSNRIVFTLLPLIPNRQPLYVKLRPPPVRLSNDSKSRASINRVVLSFLRYQTTTHPTPPPTSLPTASASSPTATLGASSQPSVPFNHESKAEQPLAPITRCCLLLLSPDLISGSAPSNRQSDRYLFFLPIATTAVATQPRPSPSIVAAATSAIGSSFSEAPSPGSLP</sequence>
<accession>A0A426Y9X0</accession>
<dbReference type="EMBL" id="AMZH03013912">
    <property type="protein sequence ID" value="RRT48515.1"/>
    <property type="molecule type" value="Genomic_DNA"/>
</dbReference>
<comment type="caution">
    <text evidence="2">The sequence shown here is derived from an EMBL/GenBank/DDBJ whole genome shotgun (WGS) entry which is preliminary data.</text>
</comment>
<dbReference type="Proteomes" id="UP000287651">
    <property type="component" value="Unassembled WGS sequence"/>
</dbReference>
<organism evidence="2 3">
    <name type="scientific">Ensete ventricosum</name>
    <name type="common">Abyssinian banana</name>
    <name type="synonym">Musa ensete</name>
    <dbReference type="NCBI Taxonomy" id="4639"/>
    <lineage>
        <taxon>Eukaryota</taxon>
        <taxon>Viridiplantae</taxon>
        <taxon>Streptophyta</taxon>
        <taxon>Embryophyta</taxon>
        <taxon>Tracheophyta</taxon>
        <taxon>Spermatophyta</taxon>
        <taxon>Magnoliopsida</taxon>
        <taxon>Liliopsida</taxon>
        <taxon>Zingiberales</taxon>
        <taxon>Musaceae</taxon>
        <taxon>Ensete</taxon>
    </lineage>
</organism>
<evidence type="ECO:0000256" key="1">
    <source>
        <dbReference type="SAM" id="MobiDB-lite"/>
    </source>
</evidence>
<feature type="region of interest" description="Disordered" evidence="1">
    <location>
        <begin position="55"/>
        <end position="88"/>
    </location>
</feature>
<reference evidence="2 3" key="1">
    <citation type="journal article" date="2014" name="Agronomy (Basel)">
        <title>A Draft Genome Sequence for Ensete ventricosum, the Drought-Tolerant Tree Against Hunger.</title>
        <authorList>
            <person name="Harrison J."/>
            <person name="Moore K.A."/>
            <person name="Paszkiewicz K."/>
            <person name="Jones T."/>
            <person name="Grant M."/>
            <person name="Ambacheew D."/>
            <person name="Muzemil S."/>
            <person name="Studholme D.J."/>
        </authorList>
    </citation>
    <scope>NUCLEOTIDE SEQUENCE [LARGE SCALE GENOMIC DNA]</scope>
</reference>